<sequence length="359" mass="39083">MIAKGLKGIIAAETSVGHVDGLKGQLIYRGYEIGELTRTCSFEEAAFLLWHGRLPARGELDDLTSELRSFRAIPPHVASIITAMPVSSGMMDVLRTAASSLGGSLEKPAVRQAVQLTALIPVMIAFRSRLLEGKQPVDPEPSLGHAANYLYMLKGKIPEKAHSEALETYLLLTMEHGMNASTFSARVTASTESDLISAITSAIGTMKGPLHGGAPSGVIELLDEIMERGDAEAVIREKLERGEKLMGFGHRIYKTLDPRAAALKDKLQQFSGHDTWLDMAMETEKTALRLLGEYKPGRSLYTNVEYYAAAIMKALKMDSSLFTPTFTAARIAGWTAHVIEQAGNNAIFRPESLYIGPLH</sequence>
<dbReference type="PIRSF" id="PIRSF001369">
    <property type="entry name" value="Citrate_synth"/>
    <property type="match status" value="1"/>
</dbReference>
<comment type="catalytic activity">
    <reaction evidence="4">
        <text>oxaloacetate + acetyl-CoA + H2O = citrate + CoA + H(+)</text>
        <dbReference type="Rhea" id="RHEA:16845"/>
        <dbReference type="ChEBI" id="CHEBI:15377"/>
        <dbReference type="ChEBI" id="CHEBI:15378"/>
        <dbReference type="ChEBI" id="CHEBI:16452"/>
        <dbReference type="ChEBI" id="CHEBI:16947"/>
        <dbReference type="ChEBI" id="CHEBI:57287"/>
        <dbReference type="ChEBI" id="CHEBI:57288"/>
        <dbReference type="EC" id="2.3.3.16"/>
    </reaction>
</comment>
<evidence type="ECO:0000313" key="9">
    <source>
        <dbReference type="Proteomes" id="UP000322139"/>
    </source>
</evidence>
<evidence type="ECO:0000256" key="3">
    <source>
        <dbReference type="ARBA" id="ARBA00022679"/>
    </source>
</evidence>
<feature type="active site" evidence="6">
    <location>
        <position position="305"/>
    </location>
</feature>
<organism evidence="8 9">
    <name type="scientific">Bacillus infantis</name>
    <dbReference type="NCBI Taxonomy" id="324767"/>
    <lineage>
        <taxon>Bacteria</taxon>
        <taxon>Bacillati</taxon>
        <taxon>Bacillota</taxon>
        <taxon>Bacilli</taxon>
        <taxon>Bacillales</taxon>
        <taxon>Bacillaceae</taxon>
        <taxon>Bacillus</taxon>
    </lineage>
</organism>
<dbReference type="InterPro" id="IPR036969">
    <property type="entry name" value="Citrate_synthase_sf"/>
</dbReference>
<proteinExistence type="inferred from homology"/>
<keyword evidence="3 5" id="KW-0808">Transferase</keyword>
<dbReference type="CDD" id="cd06109">
    <property type="entry name" value="BsCS-I_like"/>
    <property type="match status" value="1"/>
</dbReference>
<accession>A0A5D4R3G9</accession>
<evidence type="ECO:0000256" key="4">
    <source>
        <dbReference type="ARBA" id="ARBA00049288"/>
    </source>
</evidence>
<evidence type="ECO:0000313" key="8">
    <source>
        <dbReference type="EMBL" id="TYS45289.1"/>
    </source>
</evidence>
<dbReference type="InterPro" id="IPR024176">
    <property type="entry name" value="Citrate_synthase_bac-typ"/>
</dbReference>
<comment type="pathway">
    <text evidence="1">Carbohydrate metabolism; tricarboxylic acid cycle.</text>
</comment>
<dbReference type="AlphaFoldDB" id="A0A5D4R3G9"/>
<dbReference type="GO" id="GO:0005975">
    <property type="term" value="P:carbohydrate metabolic process"/>
    <property type="evidence" value="ECO:0007669"/>
    <property type="project" value="TreeGrafter"/>
</dbReference>
<dbReference type="PANTHER" id="PTHR11739">
    <property type="entry name" value="CITRATE SYNTHASE"/>
    <property type="match status" value="1"/>
</dbReference>
<gene>
    <name evidence="8" type="ORF">FZD51_19475</name>
</gene>
<dbReference type="InterPro" id="IPR019810">
    <property type="entry name" value="Citrate_synthase_AS"/>
</dbReference>
<dbReference type="Proteomes" id="UP000322139">
    <property type="component" value="Unassembled WGS sequence"/>
</dbReference>
<dbReference type="Gene3D" id="1.10.230.10">
    <property type="entry name" value="Cytochrome P450-Terp, domain 2"/>
    <property type="match status" value="1"/>
</dbReference>
<dbReference type="GO" id="GO:0036440">
    <property type="term" value="F:citrate synthase activity"/>
    <property type="evidence" value="ECO:0007669"/>
    <property type="project" value="UniProtKB-EC"/>
</dbReference>
<protein>
    <recommendedName>
        <fullName evidence="5">Citrate synthase</fullName>
    </recommendedName>
</protein>
<dbReference type="RefSeq" id="WP_148976301.1">
    <property type="nucleotide sequence ID" value="NZ_JBNIKU010000013.1"/>
</dbReference>
<evidence type="ECO:0000256" key="7">
    <source>
        <dbReference type="RuleBase" id="RU003406"/>
    </source>
</evidence>
<evidence type="ECO:0000256" key="1">
    <source>
        <dbReference type="ARBA" id="ARBA00005163"/>
    </source>
</evidence>
<dbReference type="GO" id="GO:0005829">
    <property type="term" value="C:cytosol"/>
    <property type="evidence" value="ECO:0007669"/>
    <property type="project" value="TreeGrafter"/>
</dbReference>
<reference evidence="8 9" key="1">
    <citation type="submission" date="2019-08" db="EMBL/GenBank/DDBJ databases">
        <title>Bacillus genomes from the desert of Cuatro Cienegas, Coahuila.</title>
        <authorList>
            <person name="Olmedo-Alvarez G."/>
        </authorList>
    </citation>
    <scope>NUCLEOTIDE SEQUENCE [LARGE SCALE GENOMIC DNA]</scope>
    <source>
        <strain evidence="8 9">CH446_14T</strain>
    </source>
</reference>
<dbReference type="PANTHER" id="PTHR11739:SF4">
    <property type="entry name" value="CITRATE SYNTHASE, PEROXISOMAL"/>
    <property type="match status" value="1"/>
</dbReference>
<dbReference type="InterPro" id="IPR016143">
    <property type="entry name" value="Citrate_synth-like_sm_a-sub"/>
</dbReference>
<evidence type="ECO:0000256" key="6">
    <source>
        <dbReference type="PIRSR" id="PIRSR001369-1"/>
    </source>
</evidence>
<feature type="active site" evidence="6">
    <location>
        <position position="250"/>
    </location>
</feature>
<dbReference type="InterPro" id="IPR016142">
    <property type="entry name" value="Citrate_synth-like_lrg_a-sub"/>
</dbReference>
<evidence type="ECO:0000256" key="2">
    <source>
        <dbReference type="ARBA" id="ARBA00010566"/>
    </source>
</evidence>
<dbReference type="GO" id="GO:0006099">
    <property type="term" value="P:tricarboxylic acid cycle"/>
    <property type="evidence" value="ECO:0007669"/>
    <property type="project" value="UniProtKB-UniPathway"/>
</dbReference>
<dbReference type="PRINTS" id="PR00143">
    <property type="entry name" value="CITRTSNTHASE"/>
</dbReference>
<dbReference type="PROSITE" id="PS00480">
    <property type="entry name" value="CITRATE_SYNTHASE"/>
    <property type="match status" value="1"/>
</dbReference>
<comment type="caution">
    <text evidence="8">The sequence shown here is derived from an EMBL/GenBank/DDBJ whole genome shotgun (WGS) entry which is preliminary data.</text>
</comment>
<dbReference type="Pfam" id="PF00285">
    <property type="entry name" value="Citrate_synt"/>
    <property type="match status" value="1"/>
</dbReference>
<name>A0A5D4R3G9_9BACI</name>
<dbReference type="InterPro" id="IPR002020">
    <property type="entry name" value="Citrate_synthase"/>
</dbReference>
<dbReference type="Gene3D" id="1.10.580.10">
    <property type="entry name" value="Citrate Synthase, domain 1"/>
    <property type="match status" value="1"/>
</dbReference>
<evidence type="ECO:0000256" key="5">
    <source>
        <dbReference type="PIRNR" id="PIRNR001369"/>
    </source>
</evidence>
<dbReference type="EMBL" id="VTER01000011">
    <property type="protein sequence ID" value="TYS45289.1"/>
    <property type="molecule type" value="Genomic_DNA"/>
</dbReference>
<comment type="similarity">
    <text evidence="2 5 7">Belongs to the citrate synthase family.</text>
</comment>
<dbReference type="UniPathway" id="UPA00223"/>
<dbReference type="SUPFAM" id="SSF48256">
    <property type="entry name" value="Citrate synthase"/>
    <property type="match status" value="1"/>
</dbReference>